<proteinExistence type="predicted"/>
<dbReference type="GO" id="GO:0003712">
    <property type="term" value="F:transcription coregulator activity"/>
    <property type="evidence" value="ECO:0007669"/>
    <property type="project" value="TreeGrafter"/>
</dbReference>
<evidence type="ECO:0000259" key="3">
    <source>
        <dbReference type="PROSITE" id="PS50020"/>
    </source>
</evidence>
<dbReference type="Pfam" id="PF01846">
    <property type="entry name" value="FF"/>
    <property type="match status" value="1"/>
</dbReference>
<dbReference type="PROSITE" id="PS51676">
    <property type="entry name" value="FF"/>
    <property type="match status" value="1"/>
</dbReference>
<feature type="compositionally biased region" description="Basic and acidic residues" evidence="2">
    <location>
        <begin position="50"/>
        <end position="84"/>
    </location>
</feature>
<reference evidence="5 6" key="1">
    <citation type="journal article" date="2011" name="Science">
        <title>Comparative functional genomics of the fission yeasts.</title>
        <authorList>
            <person name="Rhind N."/>
            <person name="Chen Z."/>
            <person name="Yassour M."/>
            <person name="Thompson D.A."/>
            <person name="Haas B.J."/>
            <person name="Habib N."/>
            <person name="Wapinski I."/>
            <person name="Roy S."/>
            <person name="Lin M.F."/>
            <person name="Heiman D.I."/>
            <person name="Young S.K."/>
            <person name="Furuya K."/>
            <person name="Guo Y."/>
            <person name="Pidoux A."/>
            <person name="Chen H.M."/>
            <person name="Robbertse B."/>
            <person name="Goldberg J.M."/>
            <person name="Aoki K."/>
            <person name="Bayne E.H."/>
            <person name="Berlin A.M."/>
            <person name="Desjardins C.A."/>
            <person name="Dobbs E."/>
            <person name="Dukaj L."/>
            <person name="Fan L."/>
            <person name="FitzGerald M.G."/>
            <person name="French C."/>
            <person name="Gujja S."/>
            <person name="Hansen K."/>
            <person name="Keifenheim D."/>
            <person name="Levin J.Z."/>
            <person name="Mosher R.A."/>
            <person name="Mueller C.A."/>
            <person name="Pfiffner J."/>
            <person name="Priest M."/>
            <person name="Russ C."/>
            <person name="Smialowska A."/>
            <person name="Swoboda P."/>
            <person name="Sykes S.M."/>
            <person name="Vaughn M."/>
            <person name="Vengrova S."/>
            <person name="Yoder R."/>
            <person name="Zeng Q."/>
            <person name="Allshire R."/>
            <person name="Baulcombe D."/>
            <person name="Birren B.W."/>
            <person name="Brown W."/>
            <person name="Ekwall K."/>
            <person name="Kellis M."/>
            <person name="Leatherwood J."/>
            <person name="Levin H."/>
            <person name="Margalit H."/>
            <person name="Martienssen R."/>
            <person name="Nieduszynski C.A."/>
            <person name="Spatafora J.W."/>
            <person name="Friedman N."/>
            <person name="Dalgaard J.Z."/>
            <person name="Baumann P."/>
            <person name="Niki H."/>
            <person name="Regev A."/>
            <person name="Nusbaum C."/>
        </authorList>
    </citation>
    <scope>NUCLEOTIDE SEQUENCE [LARGE SCALE GENOMIC DNA]</scope>
    <source>
        <strain evidence="6">yFS286</strain>
    </source>
</reference>
<protein>
    <submittedName>
        <fullName evidence="5">DNA replication protein Dre4</fullName>
    </submittedName>
</protein>
<evidence type="ECO:0000313" key="6">
    <source>
        <dbReference type="Proteomes" id="UP000016088"/>
    </source>
</evidence>
<feature type="compositionally biased region" description="Acidic residues" evidence="2">
    <location>
        <begin position="181"/>
        <end position="217"/>
    </location>
</feature>
<feature type="domain" description="WW" evidence="3">
    <location>
        <begin position="3"/>
        <end position="36"/>
    </location>
</feature>
<dbReference type="SUPFAM" id="SSF81698">
    <property type="entry name" value="FF domain"/>
    <property type="match status" value="1"/>
</dbReference>
<dbReference type="RefSeq" id="XP_013016388.1">
    <property type="nucleotide sequence ID" value="XM_013160934.1"/>
</dbReference>
<dbReference type="GO" id="GO:0045292">
    <property type="term" value="P:mRNA cis splicing, via spliceosome"/>
    <property type="evidence" value="ECO:0007669"/>
    <property type="project" value="EnsemblFungi"/>
</dbReference>
<feature type="compositionally biased region" description="Polar residues" evidence="2">
    <location>
        <begin position="143"/>
        <end position="155"/>
    </location>
</feature>
<evidence type="ECO:0000259" key="4">
    <source>
        <dbReference type="PROSITE" id="PS51676"/>
    </source>
</evidence>
<dbReference type="Gene3D" id="1.10.10.440">
    <property type="entry name" value="FF domain"/>
    <property type="match status" value="1"/>
</dbReference>
<feature type="domain" description="WW" evidence="3">
    <location>
        <begin position="90"/>
        <end position="123"/>
    </location>
</feature>
<evidence type="ECO:0000256" key="2">
    <source>
        <dbReference type="SAM" id="MobiDB-lite"/>
    </source>
</evidence>
<dbReference type="Pfam" id="PF00397">
    <property type="entry name" value="WW"/>
    <property type="match status" value="1"/>
</dbReference>
<dbReference type="PANTHER" id="PTHR15377">
    <property type="entry name" value="TRANSCRIPTION ELONGATION REGULATOR 1"/>
    <property type="match status" value="1"/>
</dbReference>
<evidence type="ECO:0000313" key="5">
    <source>
        <dbReference type="EMBL" id="EPX74962.1"/>
    </source>
</evidence>
<gene>
    <name evidence="5" type="ORF">SOCG_02441</name>
</gene>
<dbReference type="eggNOG" id="KOG0155">
    <property type="taxonomic scope" value="Eukaryota"/>
</dbReference>
<sequence length="423" mass="50067">MEGSLPHGWTEHRAPSGIPYYWNAELKKSTYKRPTWPDEREKALNIAHVNQEEKVDAQKSIRDQSTEEKRKSDREVRKQSFDRPKYKKSIPGSDVWVVVTTKRSRYFFYNTKTHESSWLPPQELMAVISTLRLPKRKLKSKFRSSASGVSTSDGNDNGIVSGDRLDEHSESLREETSPSEHEEEEEEEEEERVEEEVVESEDEEDDQDLSENDENENIEFGEEDFLFQLQEMEGINQDGDLQEKEEPVIDHETAVQTFKQLLEDKRVDVYQTWEFTYPKLVDDERFRILDSGQDRRQVFEDYCKSAIASKPDRPSKASSLSGFWNLLQNLPNNILWPEFKRKYRKSPVLNIPRFSDRDLEKLFREFQILRNRSMEERIHNFESLCRSKKIDPKRPDTYNDKILNDVRYAVINPEELRSWLVNN</sequence>
<name>S9Q4F0_SCHOY</name>
<dbReference type="OMA" id="MLKSTYT"/>
<dbReference type="PROSITE" id="PS01159">
    <property type="entry name" value="WW_DOMAIN_1"/>
    <property type="match status" value="2"/>
</dbReference>
<dbReference type="GO" id="GO:0005684">
    <property type="term" value="C:U2-type spliceosomal complex"/>
    <property type="evidence" value="ECO:0007669"/>
    <property type="project" value="EnsemblFungi"/>
</dbReference>
<keyword evidence="1" id="KW-0677">Repeat</keyword>
<dbReference type="InterPro" id="IPR036517">
    <property type="entry name" value="FF_domain_sf"/>
</dbReference>
<dbReference type="InterPro" id="IPR045148">
    <property type="entry name" value="TCRG1-like"/>
</dbReference>
<dbReference type="HOGENOM" id="CLU_013872_0_0_1"/>
<dbReference type="PROSITE" id="PS50020">
    <property type="entry name" value="WW_DOMAIN_2"/>
    <property type="match status" value="2"/>
</dbReference>
<dbReference type="VEuPathDB" id="FungiDB:SOCG_02441"/>
<dbReference type="EMBL" id="KE503206">
    <property type="protein sequence ID" value="EPX74962.1"/>
    <property type="molecule type" value="Genomic_DNA"/>
</dbReference>
<organism evidence="5 6">
    <name type="scientific">Schizosaccharomyces octosporus (strain yFS286)</name>
    <name type="common">Fission yeast</name>
    <name type="synonym">Octosporomyces octosporus</name>
    <dbReference type="NCBI Taxonomy" id="483514"/>
    <lineage>
        <taxon>Eukaryota</taxon>
        <taxon>Fungi</taxon>
        <taxon>Dikarya</taxon>
        <taxon>Ascomycota</taxon>
        <taxon>Taphrinomycotina</taxon>
        <taxon>Schizosaccharomycetes</taxon>
        <taxon>Schizosaccharomycetales</taxon>
        <taxon>Schizosaccharomycetaceae</taxon>
        <taxon>Schizosaccharomyces</taxon>
    </lineage>
</organism>
<dbReference type="SMART" id="SM00456">
    <property type="entry name" value="WW"/>
    <property type="match status" value="2"/>
</dbReference>
<dbReference type="AlphaFoldDB" id="S9Q4F0"/>
<dbReference type="CDD" id="cd00201">
    <property type="entry name" value="WW"/>
    <property type="match status" value="2"/>
</dbReference>
<dbReference type="Proteomes" id="UP000016088">
    <property type="component" value="Unassembled WGS sequence"/>
</dbReference>
<evidence type="ECO:0000256" key="1">
    <source>
        <dbReference type="ARBA" id="ARBA00022737"/>
    </source>
</evidence>
<dbReference type="PANTHER" id="PTHR15377:SF3">
    <property type="entry name" value="WW DOMAIN-CONTAINING PROTEIN"/>
    <property type="match status" value="1"/>
</dbReference>
<dbReference type="InterPro" id="IPR036020">
    <property type="entry name" value="WW_dom_sf"/>
</dbReference>
<feature type="compositionally biased region" description="Basic and acidic residues" evidence="2">
    <location>
        <begin position="163"/>
        <end position="180"/>
    </location>
</feature>
<dbReference type="Gene3D" id="2.20.70.10">
    <property type="match status" value="2"/>
</dbReference>
<keyword evidence="6" id="KW-1185">Reference proteome</keyword>
<dbReference type="InterPro" id="IPR001202">
    <property type="entry name" value="WW_dom"/>
</dbReference>
<dbReference type="GeneID" id="25031418"/>
<dbReference type="OrthoDB" id="410044at2759"/>
<dbReference type="InterPro" id="IPR002713">
    <property type="entry name" value="FF_domain"/>
</dbReference>
<feature type="region of interest" description="Disordered" evidence="2">
    <location>
        <begin position="47"/>
        <end position="89"/>
    </location>
</feature>
<dbReference type="SUPFAM" id="SSF51045">
    <property type="entry name" value="WW domain"/>
    <property type="match status" value="2"/>
</dbReference>
<feature type="region of interest" description="Disordered" evidence="2">
    <location>
        <begin position="142"/>
        <end position="217"/>
    </location>
</feature>
<dbReference type="SMART" id="SM00441">
    <property type="entry name" value="FF"/>
    <property type="match status" value="1"/>
</dbReference>
<feature type="domain" description="FF" evidence="4">
    <location>
        <begin position="249"/>
        <end position="305"/>
    </location>
</feature>
<dbReference type="GO" id="GO:0070063">
    <property type="term" value="F:RNA polymerase binding"/>
    <property type="evidence" value="ECO:0007669"/>
    <property type="project" value="InterPro"/>
</dbReference>
<accession>S9Q4F0</accession>